<feature type="region of interest" description="Disordered" evidence="9">
    <location>
        <begin position="257"/>
        <end position="332"/>
    </location>
</feature>
<dbReference type="InterPro" id="IPR025932">
    <property type="entry name" value="Trypano_VSG_B_N_dom"/>
</dbReference>
<comment type="function">
    <text evidence="1">VSG forms a coat on the surface of the parasite. The trypanosome evades the immune response of the host by expressing a series of antigenically distinct VSGs from an estimated 1000 VSG genes.</text>
</comment>
<evidence type="ECO:0000256" key="2">
    <source>
        <dbReference type="ARBA" id="ARBA00004609"/>
    </source>
</evidence>
<dbReference type="AlphaFoldDB" id="A0A1J0R7Z5"/>
<reference evidence="12" key="1">
    <citation type="submission" date="2016-08" db="EMBL/GenBank/DDBJ databases">
        <title>VSG repertoire of Trypanosoma brucei EATRO 1125.</title>
        <authorList>
            <person name="Cross G.A."/>
        </authorList>
    </citation>
    <scope>NUCLEOTIDE SEQUENCE</scope>
    <source>
        <strain evidence="12">EATRO 1125</strain>
    </source>
</reference>
<dbReference type="GO" id="GO:0098552">
    <property type="term" value="C:side of membrane"/>
    <property type="evidence" value="ECO:0007669"/>
    <property type="project" value="UniProtKB-KW"/>
</dbReference>
<evidence type="ECO:0000256" key="3">
    <source>
        <dbReference type="ARBA" id="ARBA00022475"/>
    </source>
</evidence>
<evidence type="ECO:0000256" key="8">
    <source>
        <dbReference type="ARBA" id="ARBA00023288"/>
    </source>
</evidence>
<feature type="chain" id="PRO_5013357453" evidence="10">
    <location>
        <begin position="25"/>
        <end position="353"/>
    </location>
</feature>
<keyword evidence="6" id="KW-0472">Membrane</keyword>
<protein>
    <submittedName>
        <fullName evidence="12">Variant surface glycoprotein 1125.1757</fullName>
    </submittedName>
</protein>
<dbReference type="EMBL" id="KX699934">
    <property type="protein sequence ID" value="APD73890.1"/>
    <property type="molecule type" value="Genomic_DNA"/>
</dbReference>
<dbReference type="VEuPathDB" id="TriTrypDB:Tb427_000349200"/>
<evidence type="ECO:0000256" key="6">
    <source>
        <dbReference type="ARBA" id="ARBA00023136"/>
    </source>
</evidence>
<keyword evidence="4" id="KW-0336">GPI-anchor</keyword>
<evidence type="ECO:0000256" key="5">
    <source>
        <dbReference type="ARBA" id="ARBA00022729"/>
    </source>
</evidence>
<organism evidence="12">
    <name type="scientific">Trypanosoma brucei</name>
    <dbReference type="NCBI Taxonomy" id="5691"/>
    <lineage>
        <taxon>Eukaryota</taxon>
        <taxon>Discoba</taxon>
        <taxon>Euglenozoa</taxon>
        <taxon>Kinetoplastea</taxon>
        <taxon>Metakinetoplastina</taxon>
        <taxon>Trypanosomatida</taxon>
        <taxon>Trypanosomatidae</taxon>
        <taxon>Trypanosoma</taxon>
    </lineage>
</organism>
<feature type="signal peptide" evidence="10">
    <location>
        <begin position="1"/>
        <end position="24"/>
    </location>
</feature>
<feature type="domain" description="Trypanosome variant surface glycoprotein B-type N-terminal" evidence="11">
    <location>
        <begin position="64"/>
        <end position="257"/>
    </location>
</feature>
<keyword evidence="3" id="KW-1003">Cell membrane</keyword>
<dbReference type="GO" id="GO:0005886">
    <property type="term" value="C:plasma membrane"/>
    <property type="evidence" value="ECO:0007669"/>
    <property type="project" value="UniProtKB-SubCell"/>
</dbReference>
<sequence length="353" mass="38989">MNMWKKLLGLIVGVVSMTMMPVSSVEQNILNEGEFKTLCGFVSLTERINELLRGMEGNSGVSVSSLQKKVTDILYGTGVSAVNEMRWNRHREMDCGKDNRVKPASAGRALVQDIICLCDGRDQKPSKKDLCYKESGEHRRYTYWWDSQGHGNTWSHLRNGCKTERGGSAPKEAVFKELKRQLQAGLKTYPGATESAYYTYGGHMNSGLHTCRGTPTETDGICLLYRRVSDGDNASGIEWVGKLEDLVKQVEEISRSANTGADTNINSNTNAGRGTGTDSNTSPSTKPSTSDSLPVRESHRSTQNGAPNTQATISTETGLTTTRPPEEQKSSTKIISRSLWIISFLLFYRLPHH</sequence>
<keyword evidence="7" id="KW-0325">Glycoprotein</keyword>
<evidence type="ECO:0000256" key="4">
    <source>
        <dbReference type="ARBA" id="ARBA00022622"/>
    </source>
</evidence>
<comment type="subcellular location">
    <subcellularLocation>
        <location evidence="2">Cell membrane</location>
        <topology evidence="2">Lipid-anchor</topology>
        <topology evidence="2">GPI-anchor</topology>
    </subcellularLocation>
</comment>
<feature type="compositionally biased region" description="Polar residues" evidence="9">
    <location>
        <begin position="301"/>
        <end position="323"/>
    </location>
</feature>
<evidence type="ECO:0000256" key="9">
    <source>
        <dbReference type="SAM" id="MobiDB-lite"/>
    </source>
</evidence>
<dbReference type="Pfam" id="PF13206">
    <property type="entry name" value="VSG_B"/>
    <property type="match status" value="1"/>
</dbReference>
<keyword evidence="8" id="KW-0449">Lipoprotein</keyword>
<feature type="compositionally biased region" description="Low complexity" evidence="9">
    <location>
        <begin position="277"/>
        <end position="292"/>
    </location>
</feature>
<evidence type="ECO:0000256" key="1">
    <source>
        <dbReference type="ARBA" id="ARBA00002523"/>
    </source>
</evidence>
<accession>A0A1J0R7Z5</accession>
<keyword evidence="5 10" id="KW-0732">Signal</keyword>
<dbReference type="VEuPathDB" id="TriTrypDB:Tbg972.5.6230"/>
<dbReference type="VEuPathDB" id="TriTrypDB:Tb05.5K5.260"/>
<proteinExistence type="predicted"/>
<name>A0A1J0R7Z5_9TRYP</name>
<feature type="compositionally biased region" description="Polar residues" evidence="9">
    <location>
        <begin position="257"/>
        <end position="272"/>
    </location>
</feature>
<dbReference type="VEuPathDB" id="TriTrypDB:Tb1125.5.291b"/>
<evidence type="ECO:0000313" key="12">
    <source>
        <dbReference type="EMBL" id="APD73890.1"/>
    </source>
</evidence>
<evidence type="ECO:0000256" key="7">
    <source>
        <dbReference type="ARBA" id="ARBA00023180"/>
    </source>
</evidence>
<evidence type="ECO:0000256" key="10">
    <source>
        <dbReference type="SAM" id="SignalP"/>
    </source>
</evidence>
<evidence type="ECO:0000259" key="11">
    <source>
        <dbReference type="Pfam" id="PF13206"/>
    </source>
</evidence>